<name>A0ABT5KD82_9BURK</name>
<keyword evidence="2" id="KW-1185">Reference proteome</keyword>
<dbReference type="EMBL" id="JAQQXT010000005">
    <property type="protein sequence ID" value="MDC8771882.1"/>
    <property type="molecule type" value="Genomic_DNA"/>
</dbReference>
<evidence type="ECO:0000313" key="2">
    <source>
        <dbReference type="Proteomes" id="UP001221189"/>
    </source>
</evidence>
<evidence type="ECO:0008006" key="3">
    <source>
        <dbReference type="Google" id="ProtNLM"/>
    </source>
</evidence>
<protein>
    <recommendedName>
        <fullName evidence="3">Methyl-accepting chemotaxis protein</fullName>
    </recommendedName>
</protein>
<reference evidence="1 2" key="1">
    <citation type="submission" date="2022-10" db="EMBL/GenBank/DDBJ databases">
        <title>Paucibacter sp. hw1 Genome sequencing.</title>
        <authorList>
            <person name="Park S."/>
        </authorList>
    </citation>
    <scope>NUCLEOTIDE SEQUENCE [LARGE SCALE GENOMIC DNA]</scope>
    <source>
        <strain evidence="2">hw1</strain>
    </source>
</reference>
<proteinExistence type="predicted"/>
<dbReference type="RefSeq" id="WP_273600167.1">
    <property type="nucleotide sequence ID" value="NZ_JAQQXT010000005.1"/>
</dbReference>
<accession>A0ABT5KD82</accession>
<organism evidence="1 2">
    <name type="scientific">Roseateles albus</name>
    <dbReference type="NCBI Taxonomy" id="2987525"/>
    <lineage>
        <taxon>Bacteria</taxon>
        <taxon>Pseudomonadati</taxon>
        <taxon>Pseudomonadota</taxon>
        <taxon>Betaproteobacteria</taxon>
        <taxon>Burkholderiales</taxon>
        <taxon>Sphaerotilaceae</taxon>
        <taxon>Roseateles</taxon>
    </lineage>
</organism>
<gene>
    <name evidence="1" type="ORF">PRZ03_09900</name>
</gene>
<evidence type="ECO:0000313" key="1">
    <source>
        <dbReference type="EMBL" id="MDC8771882.1"/>
    </source>
</evidence>
<sequence length="59" mass="6570">MSKMMLATRLRAAVLLAVLGFALLMVLLAQRASSSLMTVKMMTTIEQVKRAEKNSQWLS</sequence>
<dbReference type="Proteomes" id="UP001221189">
    <property type="component" value="Unassembled WGS sequence"/>
</dbReference>
<comment type="caution">
    <text evidence="1">The sequence shown here is derived from an EMBL/GenBank/DDBJ whole genome shotgun (WGS) entry which is preliminary data.</text>
</comment>